<dbReference type="AlphaFoldDB" id="Q4N2M0"/>
<reference evidence="2 3" key="1">
    <citation type="journal article" date="2005" name="Science">
        <title>Genome sequence of Theileria parva, a bovine pathogen that transforms lymphocytes.</title>
        <authorList>
            <person name="Gardner M.J."/>
            <person name="Bishop R."/>
            <person name="Shah T."/>
            <person name="de Villiers E.P."/>
            <person name="Carlton J.M."/>
            <person name="Hall N."/>
            <person name="Ren Q."/>
            <person name="Paulsen I.T."/>
            <person name="Pain A."/>
            <person name="Berriman M."/>
            <person name="Wilson R.J.M."/>
            <person name="Sato S."/>
            <person name="Ralph S.A."/>
            <person name="Mann D.J."/>
            <person name="Xiong Z."/>
            <person name="Shallom S.J."/>
            <person name="Weidman J."/>
            <person name="Jiang L."/>
            <person name="Lynn J."/>
            <person name="Weaver B."/>
            <person name="Shoaibi A."/>
            <person name="Domingo A.R."/>
            <person name="Wasawo D."/>
            <person name="Crabtree J."/>
            <person name="Wortman J.R."/>
            <person name="Haas B."/>
            <person name="Angiuoli S.V."/>
            <person name="Creasy T.H."/>
            <person name="Lu C."/>
            <person name="Suh B."/>
            <person name="Silva J.C."/>
            <person name="Utterback T.R."/>
            <person name="Feldblyum T.V."/>
            <person name="Pertea M."/>
            <person name="Allen J."/>
            <person name="Nierman W.C."/>
            <person name="Taracha E.L.N."/>
            <person name="Salzberg S.L."/>
            <person name="White O.R."/>
            <person name="Fitzhugh H.A."/>
            <person name="Morzaria S."/>
            <person name="Venter J.C."/>
            <person name="Fraser C.M."/>
            <person name="Nene V."/>
        </authorList>
    </citation>
    <scope>NUCLEOTIDE SEQUENCE [LARGE SCALE GENOMIC DNA]</scope>
    <source>
        <strain evidence="2 3">Muguga</strain>
    </source>
</reference>
<evidence type="ECO:0000313" key="2">
    <source>
        <dbReference type="EMBL" id="EAN31680.1"/>
    </source>
</evidence>
<feature type="signal peptide" evidence="1">
    <location>
        <begin position="1"/>
        <end position="16"/>
    </location>
</feature>
<dbReference type="RefSeq" id="XP_763963.1">
    <property type="nucleotide sequence ID" value="XM_758870.1"/>
</dbReference>
<dbReference type="OMA" id="KFSSSMF"/>
<accession>Q4N2M0</accession>
<organism evidence="2 3">
    <name type="scientific">Theileria parva</name>
    <name type="common">East coast fever infection agent</name>
    <dbReference type="NCBI Taxonomy" id="5875"/>
    <lineage>
        <taxon>Eukaryota</taxon>
        <taxon>Sar</taxon>
        <taxon>Alveolata</taxon>
        <taxon>Apicomplexa</taxon>
        <taxon>Aconoidasida</taxon>
        <taxon>Piroplasmida</taxon>
        <taxon>Theileriidae</taxon>
        <taxon>Theileria</taxon>
    </lineage>
</organism>
<gene>
    <name evidence="2" type="ordered locus">TP04_0328</name>
</gene>
<comment type="caution">
    <text evidence="2">The sequence shown here is derived from an EMBL/GenBank/DDBJ whole genome shotgun (WGS) entry which is preliminary data.</text>
</comment>
<evidence type="ECO:0000313" key="3">
    <source>
        <dbReference type="Proteomes" id="UP000001949"/>
    </source>
</evidence>
<sequence>MKIGFAFFLLLNIVRCHNVSDFPFLRLKNYPKITKDKDNIHVDFELIVERNLSTRDFNAQRNSFFVFSLLYPLNLKLQHNSKLEYLGDFSKVRDSKVDDASYAALAEKVKGGGFIGKCSNYAFLDIIFNLESKLSKPIGVNDSTSLENEIKTIKSTDDLVINFYHFQDTLKLGLYTFSADFALRKDLSSTSISTYYDEFVLALGIKNHIKERAIKEMKCLTKTPITAAIMMKHFEKNSFQSAFCSYYFGYDLSEPKYELPLRNNLKIEAKFERKPSNGSQTLSLEFTADEKIKYETLYPTQFDIVIDLPKSFAGKKLDETKLCKPDCTPKLYYLTCKYEAEKGRVTYSTVKSYLENMKTLKIIMDLSGTDESLYLTHKSSEVSAHFYLKPYVASIDLENVDFNDEISSNTKYKFVADECSGVVKELFGDFYKLAHSRRYLLYGGTAKVEMNVPQTLMYAITKVDNFNVMKVYLSANAKLAGQKATLKLTAGRPDQEFFGLPTEADYDKNKLLPRNKGVTRSLNRLSVEFEYNLRLTDDDNDKFHKITIVFRSKDKHLLNLYDPDYLRFSLVGKSGNLPLNVFPKVPVALSDVYSPKSSEVKVTGPYLVRKSGLIVMQFKIKAAINNRLVVHFELDSKVKKLVGKYVSGELLNTFDGIFEVKTDGLKYVEFFFDPSYKTGTEYTFSVNLSFDTTGVNKFPYEKMTLYVDPEPLLRGGMFTPNPLSESVFTQEYSFSRINDLGASLVPCLAADTKFSSSMFRSGDNATYIFTRMFDCQKPWLGPKTSDHGDISVTVVDEEKKDGYRVTVTEPLR</sequence>
<keyword evidence="3" id="KW-1185">Reference proteome</keyword>
<dbReference type="KEGG" id="tpv:TP04_0328"/>
<dbReference type="GeneID" id="3500605"/>
<dbReference type="InParanoid" id="Q4N2M0"/>
<dbReference type="VEuPathDB" id="PiroplasmaDB:TpMuguga_04g00328"/>
<dbReference type="Proteomes" id="UP000001949">
    <property type="component" value="Unassembled WGS sequence"/>
</dbReference>
<feature type="chain" id="PRO_5004240975" evidence="1">
    <location>
        <begin position="17"/>
        <end position="812"/>
    </location>
</feature>
<name>Q4N2M0_THEPA</name>
<dbReference type="EMBL" id="AAGK01000004">
    <property type="protein sequence ID" value="EAN31680.1"/>
    <property type="molecule type" value="Genomic_DNA"/>
</dbReference>
<evidence type="ECO:0000256" key="1">
    <source>
        <dbReference type="SAM" id="SignalP"/>
    </source>
</evidence>
<proteinExistence type="predicted"/>
<dbReference type="eggNOG" id="ENOG502QXDH">
    <property type="taxonomic scope" value="Eukaryota"/>
</dbReference>
<protein>
    <submittedName>
        <fullName evidence="2">Uncharacterized protein</fullName>
    </submittedName>
</protein>
<keyword evidence="1" id="KW-0732">Signal</keyword>